<dbReference type="AlphaFoldDB" id="A0AAD6Z9Y2"/>
<dbReference type="EMBL" id="JARIHO010000068">
    <property type="protein sequence ID" value="KAJ7314229.1"/>
    <property type="molecule type" value="Genomic_DNA"/>
</dbReference>
<reference evidence="2" key="1">
    <citation type="submission" date="2023-03" db="EMBL/GenBank/DDBJ databases">
        <title>Massive genome expansion in bonnet fungi (Mycena s.s.) driven by repeated elements and novel gene families across ecological guilds.</title>
        <authorList>
            <consortium name="Lawrence Berkeley National Laboratory"/>
            <person name="Harder C.B."/>
            <person name="Miyauchi S."/>
            <person name="Viragh M."/>
            <person name="Kuo A."/>
            <person name="Thoen E."/>
            <person name="Andreopoulos B."/>
            <person name="Lu D."/>
            <person name="Skrede I."/>
            <person name="Drula E."/>
            <person name="Henrissat B."/>
            <person name="Morin E."/>
            <person name="Kohler A."/>
            <person name="Barry K."/>
            <person name="LaButti K."/>
            <person name="Morin E."/>
            <person name="Salamov A."/>
            <person name="Lipzen A."/>
            <person name="Mereny Z."/>
            <person name="Hegedus B."/>
            <person name="Baldrian P."/>
            <person name="Stursova M."/>
            <person name="Weitz H."/>
            <person name="Taylor A."/>
            <person name="Grigoriev I.V."/>
            <person name="Nagy L.G."/>
            <person name="Martin F."/>
            <person name="Kauserud H."/>
        </authorList>
    </citation>
    <scope>NUCLEOTIDE SEQUENCE</scope>
    <source>
        <strain evidence="2">CBHHK002</strain>
    </source>
</reference>
<evidence type="ECO:0000256" key="1">
    <source>
        <dbReference type="SAM" id="Phobius"/>
    </source>
</evidence>
<keyword evidence="1" id="KW-1133">Transmembrane helix</keyword>
<sequence>MHKSHMACAAFAQPVFCNNVASDGHGLILQLDIKTGLLACTTWDRRAQGNLKFVANLVFSHLVLRDSLNVEARGGLWTCLRTFAFFFFEFSYCLDSRQGAQNMRTFPYLSEFLVSLICIVYSPGIWVYCLGLLGGSDPSPTNS</sequence>
<organism evidence="2 3">
    <name type="scientific">Mycena albidolilacea</name>
    <dbReference type="NCBI Taxonomy" id="1033008"/>
    <lineage>
        <taxon>Eukaryota</taxon>
        <taxon>Fungi</taxon>
        <taxon>Dikarya</taxon>
        <taxon>Basidiomycota</taxon>
        <taxon>Agaricomycotina</taxon>
        <taxon>Agaricomycetes</taxon>
        <taxon>Agaricomycetidae</taxon>
        <taxon>Agaricales</taxon>
        <taxon>Marasmiineae</taxon>
        <taxon>Mycenaceae</taxon>
        <taxon>Mycena</taxon>
    </lineage>
</organism>
<protein>
    <submittedName>
        <fullName evidence="2">Uncharacterized protein</fullName>
    </submittedName>
</protein>
<feature type="transmembrane region" description="Helical" evidence="1">
    <location>
        <begin position="106"/>
        <end position="133"/>
    </location>
</feature>
<gene>
    <name evidence="2" type="ORF">DFH08DRAFT_821587</name>
</gene>
<keyword evidence="3" id="KW-1185">Reference proteome</keyword>
<keyword evidence="1" id="KW-0812">Transmembrane</keyword>
<proteinExistence type="predicted"/>
<evidence type="ECO:0000313" key="3">
    <source>
        <dbReference type="Proteomes" id="UP001218218"/>
    </source>
</evidence>
<accession>A0AAD6Z9Y2</accession>
<evidence type="ECO:0000313" key="2">
    <source>
        <dbReference type="EMBL" id="KAJ7314229.1"/>
    </source>
</evidence>
<keyword evidence="1" id="KW-0472">Membrane</keyword>
<name>A0AAD6Z9Y2_9AGAR</name>
<dbReference type="Proteomes" id="UP001218218">
    <property type="component" value="Unassembled WGS sequence"/>
</dbReference>
<comment type="caution">
    <text evidence="2">The sequence shown here is derived from an EMBL/GenBank/DDBJ whole genome shotgun (WGS) entry which is preliminary data.</text>
</comment>